<dbReference type="EMBL" id="GL870877">
    <property type="protein sequence ID" value="EIJ88946.1"/>
    <property type="molecule type" value="Genomic_DNA"/>
</dbReference>
<dbReference type="Gene3D" id="2.30.30.100">
    <property type="match status" value="1"/>
</dbReference>
<evidence type="ECO:0000259" key="1">
    <source>
        <dbReference type="Pfam" id="PF01423"/>
    </source>
</evidence>
<evidence type="ECO:0000313" key="2">
    <source>
        <dbReference type="EMBL" id="EIJ88946.1"/>
    </source>
</evidence>
<evidence type="ECO:0000313" key="3">
    <source>
        <dbReference type="Proteomes" id="UP000002872"/>
    </source>
</evidence>
<dbReference type="InterPro" id="IPR001163">
    <property type="entry name" value="Sm_dom_euk/arc"/>
</dbReference>
<sequence length="69" mass="7871">MCIRWVYEAIDTEILVEMKQGTRIKGILRGIDKRENVQLETEGKLTIISSTAISLFILSQEVGYILSKK</sequence>
<dbReference type="SUPFAM" id="SSF50182">
    <property type="entry name" value="Sm-like ribonucleoproteins"/>
    <property type="match status" value="1"/>
</dbReference>
<organism evidence="2 3">
    <name type="scientific">Nematocida parisii (strain ERTm3)</name>
    <name type="common">Nematode killer fungus</name>
    <dbReference type="NCBI Taxonomy" id="935791"/>
    <lineage>
        <taxon>Eukaryota</taxon>
        <taxon>Fungi</taxon>
        <taxon>Fungi incertae sedis</taxon>
        <taxon>Microsporidia</taxon>
        <taxon>Nematocida</taxon>
    </lineage>
</organism>
<dbReference type="OrthoDB" id="2186882at2759"/>
<dbReference type="OMA" id="GIDRREN"/>
<reference evidence="2" key="1">
    <citation type="submission" date="2011-01" db="EMBL/GenBank/DDBJ databases">
        <title>The Genome Sequence of Nematocida parisii strain ERTm3.</title>
        <authorList>
            <consortium name="The Broad Institute Genome Sequencing Platform"/>
            <consortium name="The Broad Institute Genome Sequencing Center for Infectious Disease"/>
            <person name="Cuomo C."/>
            <person name="Troemel E."/>
            <person name="Young S.K."/>
            <person name="Zeng Q."/>
            <person name="Gargeya S."/>
            <person name="Fitzgerald M."/>
            <person name="Haas B."/>
            <person name="Abouelleil A."/>
            <person name="Alvarado L."/>
            <person name="Arachchi H.M."/>
            <person name="Berlin A."/>
            <person name="Chapman S.B."/>
            <person name="Gearin G."/>
            <person name="Goldberg J."/>
            <person name="Griggs A."/>
            <person name="Gujja S."/>
            <person name="Hansen M."/>
            <person name="Heiman D."/>
            <person name="Howarth C."/>
            <person name="Larimer J."/>
            <person name="Lui A."/>
            <person name="MacDonald P.J.P."/>
            <person name="McCowen C."/>
            <person name="Montmayeur A."/>
            <person name="Murphy C."/>
            <person name="Neiman D."/>
            <person name="Pearson M."/>
            <person name="Priest M."/>
            <person name="Roberts A."/>
            <person name="Saif S."/>
            <person name="Shea T."/>
            <person name="Sisk P."/>
            <person name="Stolte C."/>
            <person name="Sykes S."/>
            <person name="Wortman J."/>
            <person name="Nusbaum C."/>
            <person name="Birren B."/>
        </authorList>
    </citation>
    <scope>NUCLEOTIDE SEQUENCE</scope>
    <source>
        <strain evidence="2">ERTm3</strain>
    </source>
</reference>
<proteinExistence type="predicted"/>
<dbReference type="GO" id="GO:0032991">
    <property type="term" value="C:protein-containing complex"/>
    <property type="evidence" value="ECO:0007669"/>
    <property type="project" value="UniProtKB-ARBA"/>
</dbReference>
<feature type="domain" description="Sm" evidence="1">
    <location>
        <begin position="8"/>
        <end position="41"/>
    </location>
</feature>
<dbReference type="AlphaFoldDB" id="I3EI99"/>
<dbReference type="VEuPathDB" id="MicrosporidiaDB:NEQG_00765"/>
<dbReference type="CDD" id="cd00600">
    <property type="entry name" value="Sm_like"/>
    <property type="match status" value="1"/>
</dbReference>
<protein>
    <recommendedName>
        <fullName evidence="1">Sm domain-containing protein</fullName>
    </recommendedName>
</protein>
<dbReference type="Proteomes" id="UP000002872">
    <property type="component" value="Unassembled WGS sequence"/>
</dbReference>
<keyword evidence="3" id="KW-1185">Reference proteome</keyword>
<accession>I3EI99</accession>
<gene>
    <name evidence="2" type="ORF">NEQG_00765</name>
</gene>
<dbReference type="InParanoid" id="I3EI99"/>
<name>I3EI99_NEMP3</name>
<dbReference type="InterPro" id="IPR010920">
    <property type="entry name" value="LSM_dom_sf"/>
</dbReference>
<dbReference type="HOGENOM" id="CLU_2794538_0_0_1"/>
<dbReference type="Pfam" id="PF01423">
    <property type="entry name" value="LSM"/>
    <property type="match status" value="1"/>
</dbReference>